<reference evidence="2" key="1">
    <citation type="submission" date="2020-07" db="EMBL/GenBank/DDBJ databases">
        <authorList>
            <person name="Lin J."/>
        </authorList>
    </citation>
    <scope>NUCLEOTIDE SEQUENCE</scope>
</reference>
<name>A0A6V7PLM1_ANACO</name>
<gene>
    <name evidence="2" type="ORF">CB5_LOCUS14942</name>
</gene>
<feature type="compositionally biased region" description="Polar residues" evidence="1">
    <location>
        <begin position="91"/>
        <end position="111"/>
    </location>
</feature>
<dbReference type="EMBL" id="LR862149">
    <property type="protein sequence ID" value="CAD1831731.1"/>
    <property type="molecule type" value="Genomic_DNA"/>
</dbReference>
<organism evidence="2">
    <name type="scientific">Ananas comosus var. bracteatus</name>
    <name type="common">red pineapple</name>
    <dbReference type="NCBI Taxonomy" id="296719"/>
    <lineage>
        <taxon>Eukaryota</taxon>
        <taxon>Viridiplantae</taxon>
        <taxon>Streptophyta</taxon>
        <taxon>Embryophyta</taxon>
        <taxon>Tracheophyta</taxon>
        <taxon>Spermatophyta</taxon>
        <taxon>Magnoliopsida</taxon>
        <taxon>Liliopsida</taxon>
        <taxon>Poales</taxon>
        <taxon>Bromeliaceae</taxon>
        <taxon>Bromelioideae</taxon>
        <taxon>Ananas</taxon>
    </lineage>
</organism>
<evidence type="ECO:0000256" key="1">
    <source>
        <dbReference type="SAM" id="MobiDB-lite"/>
    </source>
</evidence>
<feature type="compositionally biased region" description="Basic and acidic residues" evidence="1">
    <location>
        <begin position="114"/>
        <end position="133"/>
    </location>
</feature>
<sequence>MARSLLQAGTAKIAIATYARSCGIGRRNGMPWGRLIPRVGIAFGIGGGTGSRQGCHAPSSANLVRFGHANRPPNGQSLPSIHPTRPRVNHPRNTVSSQARGEGRLTSTSALSPRDNRYNHRERRTIDPRDPKSLKLNGRGEPSNPLSSYRERRTVDPVESLPGEENRRSRSSDSIFANSTIPKDSETYFHNLRV</sequence>
<accession>A0A6V7PLM1</accession>
<dbReference type="AlphaFoldDB" id="A0A6V7PLM1"/>
<proteinExistence type="predicted"/>
<feature type="region of interest" description="Disordered" evidence="1">
    <location>
        <begin position="67"/>
        <end position="178"/>
    </location>
</feature>
<protein>
    <submittedName>
        <fullName evidence="2">Uncharacterized protein</fullName>
    </submittedName>
</protein>
<evidence type="ECO:0000313" key="2">
    <source>
        <dbReference type="EMBL" id="CAD1831731.1"/>
    </source>
</evidence>